<dbReference type="Proteomes" id="UP000265080">
    <property type="component" value="Chromosome 4"/>
</dbReference>
<dbReference type="Pfam" id="PF13879">
    <property type="entry name" value="Hmw_CFAP97"/>
    <property type="match status" value="1"/>
</dbReference>
<reference evidence="3" key="3">
    <citation type="submission" date="2025-09" db="UniProtKB">
        <authorList>
            <consortium name="Ensembl"/>
        </authorList>
    </citation>
    <scope>IDENTIFICATION</scope>
</reference>
<dbReference type="InterPro" id="IPR029488">
    <property type="entry name" value="Hmw/CFAP97"/>
</dbReference>
<dbReference type="STRING" id="161767.ENSAPEP00000026806"/>
<proteinExistence type="inferred from homology"/>
<keyword evidence="4" id="KW-1185">Reference proteome</keyword>
<comment type="similarity">
    <text evidence="1">Belongs to the CFAP97 family.</text>
</comment>
<accession>A0A3P8TQD0</accession>
<dbReference type="Ensembl" id="ENSAPET00000027521.1">
    <property type="protein sequence ID" value="ENSAPEP00000026806.1"/>
    <property type="gene ID" value="ENSAPEG00000019054.1"/>
</dbReference>
<protein>
    <submittedName>
        <fullName evidence="3">Si:ch211-284k5.2</fullName>
    </submittedName>
</protein>
<dbReference type="PANTHER" id="PTHR33768">
    <property type="entry name" value="MIP11318P"/>
    <property type="match status" value="1"/>
</dbReference>
<dbReference type="OMA" id="MHKSYQP"/>
<evidence type="ECO:0000313" key="3">
    <source>
        <dbReference type="Ensembl" id="ENSAPEP00000026806.1"/>
    </source>
</evidence>
<organism evidence="3 4">
    <name type="scientific">Amphiprion percula</name>
    <name type="common">Orange clownfish</name>
    <name type="synonym">Lutjanus percula</name>
    <dbReference type="NCBI Taxonomy" id="161767"/>
    <lineage>
        <taxon>Eukaryota</taxon>
        <taxon>Metazoa</taxon>
        <taxon>Chordata</taxon>
        <taxon>Craniata</taxon>
        <taxon>Vertebrata</taxon>
        <taxon>Euteleostomi</taxon>
        <taxon>Actinopterygii</taxon>
        <taxon>Neopterygii</taxon>
        <taxon>Teleostei</taxon>
        <taxon>Neoteleostei</taxon>
        <taxon>Acanthomorphata</taxon>
        <taxon>Ovalentaria</taxon>
        <taxon>Pomacentridae</taxon>
        <taxon>Amphiprion</taxon>
    </lineage>
</organism>
<evidence type="ECO:0000256" key="1">
    <source>
        <dbReference type="ARBA" id="ARBA00008315"/>
    </source>
</evidence>
<feature type="region of interest" description="Disordered" evidence="2">
    <location>
        <begin position="172"/>
        <end position="191"/>
    </location>
</feature>
<name>A0A3P8TQD0_AMPPE</name>
<evidence type="ECO:0000313" key="4">
    <source>
        <dbReference type="Proteomes" id="UP000265080"/>
    </source>
</evidence>
<dbReference type="AlphaFoldDB" id="A0A3P8TQD0"/>
<reference evidence="3 4" key="1">
    <citation type="submission" date="2018-03" db="EMBL/GenBank/DDBJ databases">
        <title>Finding Nemo's genes: A chromosome-scale reference assembly of the genome of the orange clownfish Amphiprion percula.</title>
        <authorList>
            <person name="Lehmann R."/>
        </authorList>
    </citation>
    <scope>NUCLEOTIDE SEQUENCE</scope>
</reference>
<sequence length="191" mass="22658">MHRSYQPFKPVTNRYLQKRWDQNNYENHRSKVNSALPAVDTTGIRTPAHIQLKLKKLQLQDERLSTIDRENHLLASNLAGIVCSKGLVDHRNQYHLWSLNANKRKQELLLISHQNQAIYQRITSCPSEYRRQLWLDDWERTQRRLNDISRYPKGLADKQTLHRKVKFAAVESGKQSKSCRRSNMDRTNREI</sequence>
<dbReference type="InterPro" id="IPR038792">
    <property type="entry name" value="CFAP97D1/2"/>
</dbReference>
<reference evidence="3" key="2">
    <citation type="submission" date="2025-08" db="UniProtKB">
        <authorList>
            <consortium name="Ensembl"/>
        </authorList>
    </citation>
    <scope>IDENTIFICATION</scope>
</reference>
<feature type="compositionally biased region" description="Basic and acidic residues" evidence="2">
    <location>
        <begin position="182"/>
        <end position="191"/>
    </location>
</feature>
<dbReference type="PANTHER" id="PTHR33768:SF6">
    <property type="entry name" value="SI:CH211-284K5.2"/>
    <property type="match status" value="1"/>
</dbReference>
<dbReference type="GeneTree" id="ENSGT00940000164099"/>
<evidence type="ECO:0000256" key="2">
    <source>
        <dbReference type="SAM" id="MobiDB-lite"/>
    </source>
</evidence>